<evidence type="ECO:0000256" key="3">
    <source>
        <dbReference type="ARBA" id="ARBA00022692"/>
    </source>
</evidence>
<dbReference type="RefSeq" id="XP_062793969.1">
    <property type="nucleotide sequence ID" value="XM_062937918.1"/>
</dbReference>
<evidence type="ECO:0000256" key="6">
    <source>
        <dbReference type="SAM" id="MobiDB-lite"/>
    </source>
</evidence>
<comment type="subcellular location">
    <subcellularLocation>
        <location evidence="1">Membrane</location>
        <topology evidence="1">Multi-pass membrane protein</topology>
    </subcellularLocation>
</comment>
<feature type="region of interest" description="Disordered" evidence="6">
    <location>
        <begin position="1"/>
        <end position="29"/>
    </location>
</feature>
<dbReference type="PANTHER" id="PTHR43791">
    <property type="entry name" value="PERMEASE-RELATED"/>
    <property type="match status" value="1"/>
</dbReference>
<feature type="transmembrane region" description="Helical" evidence="7">
    <location>
        <begin position="437"/>
        <end position="453"/>
    </location>
</feature>
<evidence type="ECO:0000313" key="9">
    <source>
        <dbReference type="Proteomes" id="UP001329825"/>
    </source>
</evidence>
<feature type="transmembrane region" description="Helical" evidence="7">
    <location>
        <begin position="465"/>
        <end position="489"/>
    </location>
</feature>
<evidence type="ECO:0000256" key="7">
    <source>
        <dbReference type="SAM" id="Phobius"/>
    </source>
</evidence>
<keyword evidence="5 7" id="KW-0472">Membrane</keyword>
<keyword evidence="4 7" id="KW-1133">Transmembrane helix</keyword>
<evidence type="ECO:0000313" key="8">
    <source>
        <dbReference type="EMBL" id="WRT69230.1"/>
    </source>
</evidence>
<feature type="transmembrane region" description="Helical" evidence="7">
    <location>
        <begin position="205"/>
        <end position="224"/>
    </location>
</feature>
<dbReference type="Gene3D" id="1.20.1250.20">
    <property type="entry name" value="MFS general substrate transporter like domains"/>
    <property type="match status" value="1"/>
</dbReference>
<dbReference type="SUPFAM" id="SSF103473">
    <property type="entry name" value="MFS general substrate transporter"/>
    <property type="match status" value="1"/>
</dbReference>
<evidence type="ECO:0000256" key="2">
    <source>
        <dbReference type="ARBA" id="ARBA00022448"/>
    </source>
</evidence>
<dbReference type="Proteomes" id="UP001329825">
    <property type="component" value="Chromosome 8"/>
</dbReference>
<feature type="compositionally biased region" description="Basic and acidic residues" evidence="6">
    <location>
        <begin position="8"/>
        <end position="17"/>
    </location>
</feature>
<evidence type="ECO:0008006" key="10">
    <source>
        <dbReference type="Google" id="ProtNLM"/>
    </source>
</evidence>
<dbReference type="InterPro" id="IPR036259">
    <property type="entry name" value="MFS_trans_sf"/>
</dbReference>
<keyword evidence="9" id="KW-1185">Reference proteome</keyword>
<organism evidence="8 9">
    <name type="scientific">Kwoniella shivajii</name>
    <dbReference type="NCBI Taxonomy" id="564305"/>
    <lineage>
        <taxon>Eukaryota</taxon>
        <taxon>Fungi</taxon>
        <taxon>Dikarya</taxon>
        <taxon>Basidiomycota</taxon>
        <taxon>Agaricomycotina</taxon>
        <taxon>Tremellomycetes</taxon>
        <taxon>Tremellales</taxon>
        <taxon>Cryptococcaceae</taxon>
        <taxon>Kwoniella</taxon>
    </lineage>
</organism>
<keyword evidence="2" id="KW-0813">Transport</keyword>
<evidence type="ECO:0000256" key="5">
    <source>
        <dbReference type="ARBA" id="ARBA00023136"/>
    </source>
</evidence>
<evidence type="ECO:0000256" key="1">
    <source>
        <dbReference type="ARBA" id="ARBA00004141"/>
    </source>
</evidence>
<dbReference type="EMBL" id="CP141888">
    <property type="protein sequence ID" value="WRT69230.1"/>
    <property type="molecule type" value="Genomic_DNA"/>
</dbReference>
<evidence type="ECO:0000256" key="4">
    <source>
        <dbReference type="ARBA" id="ARBA00022989"/>
    </source>
</evidence>
<dbReference type="GeneID" id="87958344"/>
<feature type="transmembrane region" description="Helical" evidence="7">
    <location>
        <begin position="113"/>
        <end position="134"/>
    </location>
</feature>
<feature type="transmembrane region" description="Helical" evidence="7">
    <location>
        <begin position="236"/>
        <end position="259"/>
    </location>
</feature>
<accession>A0ABZ1D770</accession>
<proteinExistence type="predicted"/>
<dbReference type="InterPro" id="IPR011701">
    <property type="entry name" value="MFS"/>
</dbReference>
<name>A0ABZ1D770_9TREE</name>
<feature type="transmembrane region" description="Helical" evidence="7">
    <location>
        <begin position="344"/>
        <end position="362"/>
    </location>
</feature>
<feature type="transmembrane region" description="Helical" evidence="7">
    <location>
        <begin position="405"/>
        <end position="425"/>
    </location>
</feature>
<dbReference type="Pfam" id="PF07690">
    <property type="entry name" value="MFS_1"/>
    <property type="match status" value="1"/>
</dbReference>
<reference evidence="8 9" key="1">
    <citation type="submission" date="2024-01" db="EMBL/GenBank/DDBJ databases">
        <title>Comparative genomics of Cryptococcus and Kwoniella reveals pathogenesis evolution and contrasting modes of karyotype evolution via chromosome fusion or intercentromeric recombination.</title>
        <authorList>
            <person name="Coelho M.A."/>
            <person name="David-Palma M."/>
            <person name="Shea T."/>
            <person name="Bowers K."/>
            <person name="McGinley-Smith S."/>
            <person name="Mohammad A.W."/>
            <person name="Gnirke A."/>
            <person name="Yurkov A.M."/>
            <person name="Nowrousian M."/>
            <person name="Sun S."/>
            <person name="Cuomo C.A."/>
            <person name="Heitman J."/>
        </authorList>
    </citation>
    <scope>NUCLEOTIDE SEQUENCE [LARGE SCALE GENOMIC DNA]</scope>
    <source>
        <strain evidence="8">CBS 11374</strain>
    </source>
</reference>
<protein>
    <recommendedName>
        <fullName evidence="10">Major facilitator superfamily (MFS) profile domain-containing protein</fullName>
    </recommendedName>
</protein>
<sequence>MSNYVEKFPSEMEEKAPHHLTNTDTSGYPDEKEVIAENGNRVTVHEINVAEEAILAEGEFTEEEYKKLRRKVDMILLPLMWWCYGIQQTDKTGLGTMNLYGVQKDTGMKGNQYSLLTVIFYTAYGIFEFPSNVILQRFNMGKTLTIYMFCWGIIVLCQGFLNSWAPFMALRFLQGAFECTISPGFNLIIASWYTTREHNARALVFQSANAGWGIVVDLTMYGIAKAAEKEVGGFAAWRGIAVFLGGQTLLAAAVAWFMLGTPNEVRWLSKREKLIACARVMSNNAGTDLTGRKTWKWDQVIESFKDPVMYFQFTNAFLSSLCNGAITTFGTVINKSFGFTESQVILYGIPRSVVSVLWFVVVGYTTMKVKGTRMYFMMLSTVFPFVGLLVIALLPSDISYRWVKWGGYLMSVTFVIPLFSAWSLISSNTAGRTKRSIISSMCFIAYCTGNISGSQVMKAKDAPHYIPGTITIAACMGAEFCVIVAWRLYLVWANRRKARAVAAMELTPEEIERKGQELGAEDTTDMKNPFFVYSM</sequence>
<feature type="transmembrane region" description="Helical" evidence="7">
    <location>
        <begin position="146"/>
        <end position="165"/>
    </location>
</feature>
<keyword evidence="3 7" id="KW-0812">Transmembrane</keyword>
<feature type="transmembrane region" description="Helical" evidence="7">
    <location>
        <begin position="374"/>
        <end position="393"/>
    </location>
</feature>
<gene>
    <name evidence="8" type="ORF">IL334_006214</name>
</gene>
<dbReference type="PANTHER" id="PTHR43791:SF7">
    <property type="entry name" value="MAJOR FACILITATOR SUPERFAMILY (MFS) PROFILE DOMAIN-CONTAINING PROTEIN"/>
    <property type="match status" value="1"/>
</dbReference>